<dbReference type="EC" id="3.4.-.-" evidence="12"/>
<keyword evidence="12" id="KW-0121">Carboxypeptidase</keyword>
<feature type="glycosylation site" description="N-linked (GlcNAc...) asparagine; partial" evidence="6">
    <location>
        <position position="268"/>
    </location>
</feature>
<name>A0AAV2QIQ8_MEGNR</name>
<keyword evidence="8 12" id="KW-0862">Zinc</keyword>
<dbReference type="GO" id="GO:0004180">
    <property type="term" value="F:carboxypeptidase activity"/>
    <property type="evidence" value="ECO:0007669"/>
    <property type="project" value="UniProtKB-KW"/>
</dbReference>
<keyword evidence="12" id="KW-0482">Metalloprotease</keyword>
<feature type="binding site" evidence="10">
    <location>
        <position position="93"/>
    </location>
    <ligand>
        <name>Zn(2+)</name>
        <dbReference type="ChEBI" id="CHEBI:29105"/>
        <label>2</label>
        <note>catalytic</note>
    </ligand>
</feature>
<dbReference type="CDD" id="cd06461">
    <property type="entry name" value="M2_ACE"/>
    <property type="match status" value="1"/>
</dbReference>
<comment type="similarity">
    <text evidence="1 11 12">Belongs to the peptidase M2 family.</text>
</comment>
<feature type="binding site" evidence="8">
    <location>
        <position position="69"/>
    </location>
    <ligand>
        <name>Zn(2+)</name>
        <dbReference type="ChEBI" id="CHEBI:29105"/>
        <label>1</label>
        <note>catalytic</note>
    </ligand>
</feature>
<dbReference type="GO" id="GO:0008237">
    <property type="term" value="F:metallopeptidase activity"/>
    <property type="evidence" value="ECO:0007669"/>
    <property type="project" value="UniProtKB-KW"/>
</dbReference>
<feature type="binding site" evidence="8">
    <location>
        <position position="93"/>
    </location>
    <ligand>
        <name>Zn(2+)</name>
        <dbReference type="ChEBI" id="CHEBI:29105"/>
        <label>1</label>
        <note>catalytic</note>
    </ligand>
</feature>
<keyword evidence="2" id="KW-0732">Signal</keyword>
<feature type="binding site" evidence="10">
    <location>
        <position position="69"/>
    </location>
    <ligand>
        <name>Zn(2+)</name>
        <dbReference type="ChEBI" id="CHEBI:29105"/>
        <label>2</label>
        <note>catalytic</note>
    </ligand>
</feature>
<dbReference type="GO" id="GO:0008241">
    <property type="term" value="F:peptidyl-dipeptidase activity"/>
    <property type="evidence" value="ECO:0007669"/>
    <property type="project" value="InterPro"/>
</dbReference>
<reference evidence="14 15" key="1">
    <citation type="submission" date="2024-05" db="EMBL/GenBank/DDBJ databases">
        <authorList>
            <person name="Wallberg A."/>
        </authorList>
    </citation>
    <scope>NUCLEOTIDE SEQUENCE [LARGE SCALE GENOMIC DNA]</scope>
</reference>
<evidence type="ECO:0000256" key="4">
    <source>
        <dbReference type="ARBA" id="ARBA00023180"/>
    </source>
</evidence>
<dbReference type="InterPro" id="IPR001548">
    <property type="entry name" value="Peptidase_M2"/>
</dbReference>
<keyword evidence="4 6" id="KW-0325">Glycoprotein</keyword>
<keyword evidence="12" id="KW-0645">Protease</keyword>
<comment type="caution">
    <text evidence="14">The sequence shown here is derived from an EMBL/GenBank/DDBJ whole genome shotgun (WGS) entry which is preliminary data.</text>
</comment>
<keyword evidence="13" id="KW-0472">Membrane</keyword>
<keyword evidence="13" id="KW-1133">Transmembrane helix</keyword>
<comment type="cofactor">
    <cofactor evidence="12">
        <name>Zn(2+)</name>
        <dbReference type="ChEBI" id="CHEBI:29105"/>
    </cofactor>
    <text evidence="12">Binds 1 zinc ion per subunit.</text>
</comment>
<feature type="disulfide bond" evidence="9">
    <location>
        <begin position="220"/>
        <end position="232"/>
    </location>
</feature>
<evidence type="ECO:0000256" key="11">
    <source>
        <dbReference type="PROSITE-ProRule" id="PRU01355"/>
    </source>
</evidence>
<evidence type="ECO:0000256" key="12">
    <source>
        <dbReference type="RuleBase" id="RU361144"/>
    </source>
</evidence>
<dbReference type="Proteomes" id="UP001497623">
    <property type="component" value="Unassembled WGS sequence"/>
</dbReference>
<evidence type="ECO:0000256" key="3">
    <source>
        <dbReference type="ARBA" id="ARBA00023157"/>
    </source>
</evidence>
<feature type="active site" description="Proton donor 2" evidence="7">
    <location>
        <position position="195"/>
    </location>
</feature>
<feature type="active site" description="Proton acceptor 2" evidence="7">
    <location>
        <position position="66"/>
    </location>
</feature>
<feature type="binding site" evidence="10">
    <location>
        <position position="65"/>
    </location>
    <ligand>
        <name>Zn(2+)</name>
        <dbReference type="ChEBI" id="CHEBI:29105"/>
        <label>2</label>
        <note>catalytic</note>
    </ligand>
</feature>
<evidence type="ECO:0000256" key="5">
    <source>
        <dbReference type="PIRSR" id="PIRSR601548-1"/>
    </source>
</evidence>
<evidence type="ECO:0000256" key="2">
    <source>
        <dbReference type="ARBA" id="ARBA00022729"/>
    </source>
</evidence>
<feature type="active site" description="Proton acceptor 1" evidence="5">
    <location>
        <position position="66"/>
    </location>
</feature>
<evidence type="ECO:0000256" key="7">
    <source>
        <dbReference type="PIRSR" id="PIRSR601548-11"/>
    </source>
</evidence>
<evidence type="ECO:0000256" key="8">
    <source>
        <dbReference type="PIRSR" id="PIRSR601548-3"/>
    </source>
</evidence>
<evidence type="ECO:0000313" key="15">
    <source>
        <dbReference type="Proteomes" id="UP001497623"/>
    </source>
</evidence>
<comment type="caution">
    <text evidence="11">Lacks conserved residue(s) required for the propagation of feature annotation.</text>
</comment>
<dbReference type="EMBL" id="CAXKWB010006887">
    <property type="protein sequence ID" value="CAL4084816.1"/>
    <property type="molecule type" value="Genomic_DNA"/>
</dbReference>
<organism evidence="14 15">
    <name type="scientific">Meganyctiphanes norvegica</name>
    <name type="common">Northern krill</name>
    <name type="synonym">Thysanopoda norvegica</name>
    <dbReference type="NCBI Taxonomy" id="48144"/>
    <lineage>
        <taxon>Eukaryota</taxon>
        <taxon>Metazoa</taxon>
        <taxon>Ecdysozoa</taxon>
        <taxon>Arthropoda</taxon>
        <taxon>Crustacea</taxon>
        <taxon>Multicrustacea</taxon>
        <taxon>Malacostraca</taxon>
        <taxon>Eumalacostraca</taxon>
        <taxon>Eucarida</taxon>
        <taxon>Euphausiacea</taxon>
        <taxon>Euphausiidae</taxon>
        <taxon>Meganyctiphanes</taxon>
    </lineage>
</organism>
<protein>
    <recommendedName>
        <fullName evidence="12">Angiotensin-converting enzyme</fullName>
        <ecNumber evidence="12">3.4.-.-</ecNumber>
    </recommendedName>
</protein>
<feature type="binding site" evidence="8">
    <location>
        <position position="65"/>
    </location>
    <ligand>
        <name>Zn(2+)</name>
        <dbReference type="ChEBI" id="CHEBI:29105"/>
        <label>1</label>
        <note>catalytic</note>
    </ligand>
</feature>
<feature type="disulfide bond" evidence="9 11">
    <location>
        <begin position="34"/>
        <end position="52"/>
    </location>
</feature>
<keyword evidence="12" id="KW-0378">Hydrolase</keyword>
<gene>
    <name evidence="14" type="ORF">MNOR_LOCUS12526</name>
</gene>
<evidence type="ECO:0000256" key="10">
    <source>
        <dbReference type="PIRSR" id="PIRSR601548-8"/>
    </source>
</evidence>
<dbReference type="AlphaFoldDB" id="A0AAV2QIQ8"/>
<accession>A0AAV2QIQ8</accession>
<keyword evidence="13" id="KW-0812">Transmembrane</keyword>
<keyword evidence="15" id="KW-1185">Reference proteome</keyword>
<dbReference type="PRINTS" id="PR00791">
    <property type="entry name" value="PEPDIPTASEA"/>
</dbReference>
<dbReference type="SUPFAM" id="SSF55486">
    <property type="entry name" value="Metalloproteases ('zincins'), catalytic domain"/>
    <property type="match status" value="1"/>
</dbReference>
<dbReference type="GO" id="GO:0005886">
    <property type="term" value="C:plasma membrane"/>
    <property type="evidence" value="ECO:0007669"/>
    <property type="project" value="TreeGrafter"/>
</dbReference>
<dbReference type="PANTHER" id="PTHR10514:SF45">
    <property type="entry name" value="ANGIOTENSIN-CONVERTING ENZYME"/>
    <property type="match status" value="1"/>
</dbReference>
<sequence length="356" mass="40776">MANDFQVSMGLESMPTSFWQQSIFEKPRDRAISCHASAWDFCDARDYRIKQCTEVTQEEMINAHHELGHIQYNLQYRDQRFVFREGGNPAFHEAVGDVFALSASTPENMQRLGLLDPIELSFESDINILFTKALDKVAFLPFSYLVDKYRYEVFRGTTWDSNLNKRWWEWRLWAQGVTPPIPRDDNDFDAGGKYHIPAGMPYIKNFLAMVLQFQLHSELCRVSGHQGPLHRCNLHGSRKAGRLLSSVMRLGKSRPWNEVISTLTGGRNNTFEAKPMLEYFSQLHNWLKSQNRDEYIGWNSDETVVSPSANLSTASVVTLWVLGIIFCIIVIVLCIIGIKRCKRADRDVIAATDAAS</sequence>
<evidence type="ECO:0000256" key="13">
    <source>
        <dbReference type="SAM" id="Phobius"/>
    </source>
</evidence>
<feature type="transmembrane region" description="Helical" evidence="13">
    <location>
        <begin position="317"/>
        <end position="338"/>
    </location>
</feature>
<dbReference type="GO" id="GO:0006508">
    <property type="term" value="P:proteolysis"/>
    <property type="evidence" value="ECO:0007669"/>
    <property type="project" value="UniProtKB-KW"/>
</dbReference>
<evidence type="ECO:0000256" key="6">
    <source>
        <dbReference type="PIRSR" id="PIRSR601548-10"/>
    </source>
</evidence>
<proteinExistence type="inferred from homology"/>
<dbReference type="Pfam" id="PF01401">
    <property type="entry name" value="Peptidase_M2"/>
    <property type="match status" value="1"/>
</dbReference>
<feature type="active site" description="Proton donor 1" evidence="5">
    <location>
        <position position="195"/>
    </location>
</feature>
<dbReference type="GO" id="GO:0046872">
    <property type="term" value="F:metal ion binding"/>
    <property type="evidence" value="ECO:0007669"/>
    <property type="project" value="UniProtKB-KW"/>
</dbReference>
<evidence type="ECO:0000313" key="14">
    <source>
        <dbReference type="EMBL" id="CAL4084816.1"/>
    </source>
</evidence>
<keyword evidence="3 9" id="KW-1015">Disulfide bond</keyword>
<evidence type="ECO:0000256" key="9">
    <source>
        <dbReference type="PIRSR" id="PIRSR601548-4"/>
    </source>
</evidence>
<keyword evidence="8 12" id="KW-0479">Metal-binding</keyword>
<dbReference type="PANTHER" id="PTHR10514">
    <property type="entry name" value="ANGIOTENSIN-CONVERTING ENZYME"/>
    <property type="match status" value="1"/>
</dbReference>
<evidence type="ECO:0000256" key="1">
    <source>
        <dbReference type="ARBA" id="ARBA00008139"/>
    </source>
</evidence>
<dbReference type="PROSITE" id="PS52011">
    <property type="entry name" value="PEPTIDASE_M2"/>
    <property type="match status" value="1"/>
</dbReference>